<dbReference type="InterPro" id="IPR019887">
    <property type="entry name" value="Tscrpt_reg_AsnC/Lrp_C"/>
</dbReference>
<keyword evidence="2" id="KW-0238">DNA-binding</keyword>
<dbReference type="PANTHER" id="PTHR30154:SF34">
    <property type="entry name" value="TRANSCRIPTIONAL REGULATOR AZLB"/>
    <property type="match status" value="1"/>
</dbReference>
<evidence type="ECO:0000259" key="4">
    <source>
        <dbReference type="PROSITE" id="PS50956"/>
    </source>
</evidence>
<dbReference type="SUPFAM" id="SSF54909">
    <property type="entry name" value="Dimeric alpha+beta barrel"/>
    <property type="match status" value="1"/>
</dbReference>
<dbReference type="Pfam" id="PF01037">
    <property type="entry name" value="AsnC_trans_reg"/>
    <property type="match status" value="1"/>
</dbReference>
<sequence length="187" mass="21631">MDERDRKIISILQQNEKATLSQIAEKMGMSAMGVKKRLDKLEKGKLKLAPLINAERLGIITAIIAMEVESSEALRRIIEKFRVCPRIIKFFVTTGSYNLFALIYAEDYHSLESITLEKCSLRSQPGIRRYDIFPVQEMFYDSYLDIKVIAEKEREEAPCGVFCNDCYRYKAEKCLGCPATKFYRGRF</sequence>
<dbReference type="InterPro" id="IPR000485">
    <property type="entry name" value="AsnC-type_HTH_dom"/>
</dbReference>
<dbReference type="SMART" id="SM00344">
    <property type="entry name" value="HTH_ASNC"/>
    <property type="match status" value="1"/>
</dbReference>
<protein>
    <submittedName>
        <fullName evidence="5">Lrp/AsnC family transcriptional regulator</fullName>
    </submittedName>
</protein>
<evidence type="ECO:0000256" key="2">
    <source>
        <dbReference type="ARBA" id="ARBA00023125"/>
    </source>
</evidence>
<evidence type="ECO:0000256" key="3">
    <source>
        <dbReference type="ARBA" id="ARBA00023163"/>
    </source>
</evidence>
<feature type="domain" description="HTH asnC-type" evidence="4">
    <location>
        <begin position="1"/>
        <end position="60"/>
    </location>
</feature>
<dbReference type="InterPro" id="IPR019888">
    <property type="entry name" value="Tscrpt_reg_AsnC-like"/>
</dbReference>
<dbReference type="PANTHER" id="PTHR30154">
    <property type="entry name" value="LEUCINE-RESPONSIVE REGULATORY PROTEIN"/>
    <property type="match status" value="1"/>
</dbReference>
<keyword evidence="3" id="KW-0804">Transcription</keyword>
<dbReference type="AlphaFoldDB" id="A0A7C3MA97"/>
<organism evidence="5">
    <name type="scientific">Archaeoglobus fulgidus</name>
    <dbReference type="NCBI Taxonomy" id="2234"/>
    <lineage>
        <taxon>Archaea</taxon>
        <taxon>Methanobacteriati</taxon>
        <taxon>Methanobacteriota</taxon>
        <taxon>Archaeoglobi</taxon>
        <taxon>Archaeoglobales</taxon>
        <taxon>Archaeoglobaceae</taxon>
        <taxon>Archaeoglobus</taxon>
    </lineage>
</organism>
<dbReference type="InterPro" id="IPR036388">
    <property type="entry name" value="WH-like_DNA-bd_sf"/>
</dbReference>
<dbReference type="GO" id="GO:0043200">
    <property type="term" value="P:response to amino acid"/>
    <property type="evidence" value="ECO:0007669"/>
    <property type="project" value="TreeGrafter"/>
</dbReference>
<dbReference type="InterPro" id="IPR036390">
    <property type="entry name" value="WH_DNA-bd_sf"/>
</dbReference>
<dbReference type="PROSITE" id="PS50956">
    <property type="entry name" value="HTH_ASNC_2"/>
    <property type="match status" value="1"/>
</dbReference>
<dbReference type="InterPro" id="IPR011008">
    <property type="entry name" value="Dimeric_a/b-barrel"/>
</dbReference>
<keyword evidence="1" id="KW-0805">Transcription regulation</keyword>
<accession>A0A7C3MA97</accession>
<dbReference type="PRINTS" id="PR00033">
    <property type="entry name" value="HTHASNC"/>
</dbReference>
<comment type="caution">
    <text evidence="5">The sequence shown here is derived from an EMBL/GenBank/DDBJ whole genome shotgun (WGS) entry which is preliminary data.</text>
</comment>
<dbReference type="GO" id="GO:0005829">
    <property type="term" value="C:cytosol"/>
    <property type="evidence" value="ECO:0007669"/>
    <property type="project" value="TreeGrafter"/>
</dbReference>
<dbReference type="Gene3D" id="3.30.70.920">
    <property type="match status" value="1"/>
</dbReference>
<reference evidence="5" key="1">
    <citation type="journal article" date="2020" name="mSystems">
        <title>Genome- and Community-Level Interaction Insights into Carbon Utilization and Element Cycling Functions of Hydrothermarchaeota in Hydrothermal Sediment.</title>
        <authorList>
            <person name="Zhou Z."/>
            <person name="Liu Y."/>
            <person name="Xu W."/>
            <person name="Pan J."/>
            <person name="Luo Z.H."/>
            <person name="Li M."/>
        </authorList>
    </citation>
    <scope>NUCLEOTIDE SEQUENCE [LARGE SCALE GENOMIC DNA]</scope>
    <source>
        <strain evidence="5">SpSt-87</strain>
    </source>
</reference>
<dbReference type="GO" id="GO:0043565">
    <property type="term" value="F:sequence-specific DNA binding"/>
    <property type="evidence" value="ECO:0007669"/>
    <property type="project" value="InterPro"/>
</dbReference>
<proteinExistence type="predicted"/>
<evidence type="ECO:0000313" key="5">
    <source>
        <dbReference type="EMBL" id="HFW32097.1"/>
    </source>
</evidence>
<dbReference type="Gene3D" id="1.10.10.10">
    <property type="entry name" value="Winged helix-like DNA-binding domain superfamily/Winged helix DNA-binding domain"/>
    <property type="match status" value="1"/>
</dbReference>
<name>A0A7C3MA97_ARCFL</name>
<evidence type="ECO:0000256" key="1">
    <source>
        <dbReference type="ARBA" id="ARBA00023015"/>
    </source>
</evidence>
<dbReference type="Pfam" id="PF13412">
    <property type="entry name" value="HTH_24"/>
    <property type="match status" value="1"/>
</dbReference>
<gene>
    <name evidence="5" type="ORF">ENW66_03980</name>
</gene>
<dbReference type="EMBL" id="DTLB01000023">
    <property type="protein sequence ID" value="HFW32097.1"/>
    <property type="molecule type" value="Genomic_DNA"/>
</dbReference>
<dbReference type="SUPFAM" id="SSF46785">
    <property type="entry name" value="Winged helix' DNA-binding domain"/>
    <property type="match status" value="1"/>
</dbReference>